<dbReference type="Proteomes" id="UP000828048">
    <property type="component" value="Chromosome 10"/>
</dbReference>
<organism evidence="1 2">
    <name type="scientific">Vaccinium darrowii</name>
    <dbReference type="NCBI Taxonomy" id="229202"/>
    <lineage>
        <taxon>Eukaryota</taxon>
        <taxon>Viridiplantae</taxon>
        <taxon>Streptophyta</taxon>
        <taxon>Embryophyta</taxon>
        <taxon>Tracheophyta</taxon>
        <taxon>Spermatophyta</taxon>
        <taxon>Magnoliopsida</taxon>
        <taxon>eudicotyledons</taxon>
        <taxon>Gunneridae</taxon>
        <taxon>Pentapetalae</taxon>
        <taxon>asterids</taxon>
        <taxon>Ericales</taxon>
        <taxon>Ericaceae</taxon>
        <taxon>Vaccinioideae</taxon>
        <taxon>Vaccinieae</taxon>
        <taxon>Vaccinium</taxon>
    </lineage>
</organism>
<proteinExistence type="predicted"/>
<reference evidence="1 2" key="1">
    <citation type="journal article" date="2021" name="Hortic Res">
        <title>High-quality reference genome and annotation aids understanding of berry development for evergreen blueberry (Vaccinium darrowii).</title>
        <authorList>
            <person name="Yu J."/>
            <person name="Hulse-Kemp A.M."/>
            <person name="Babiker E."/>
            <person name="Staton M."/>
        </authorList>
    </citation>
    <scope>NUCLEOTIDE SEQUENCE [LARGE SCALE GENOMIC DNA]</scope>
    <source>
        <strain evidence="2">cv. NJ 8807/NJ 8810</strain>
        <tissue evidence="1">Young leaf</tissue>
    </source>
</reference>
<gene>
    <name evidence="1" type="ORF">Vadar_032753</name>
</gene>
<name>A0ACB7XLG3_9ERIC</name>
<evidence type="ECO:0000313" key="2">
    <source>
        <dbReference type="Proteomes" id="UP000828048"/>
    </source>
</evidence>
<keyword evidence="2" id="KW-1185">Reference proteome</keyword>
<protein>
    <submittedName>
        <fullName evidence="1">Uncharacterized protein</fullName>
    </submittedName>
</protein>
<dbReference type="EMBL" id="CM037160">
    <property type="protein sequence ID" value="KAH7841659.1"/>
    <property type="molecule type" value="Genomic_DNA"/>
</dbReference>
<sequence length="338" mass="36403">MWPPLLGKGGKGGGAGGGRSGGGGSGGMMRTVQRPVRGSVKDPFSHSSSTASNTSRHTCNKGGKKHSDVLSLSSSISSSPFPSFNNSVSSDSEGLEWECVDGSEFERGFDFYDDFVFGSVPSKDEVQFAVSSLLQALNSTSSSRSIEDRLAYESDKDVPDETASPSVVVKRVSSVGTELDWIEPSPQCSPRMLQPYGSDRVYDAFHLLQTEPCIQRMVASLSTDKAVWDAVLKNEVVQELRESLSQAENENGVGDTGDGGSHGPDAATNILSWIFDNTKAKVTELIQKITNLMNVLFQPQEDEQATPGDTNAFNTKLRASIFLTIVVFFIVVGDRCHK</sequence>
<evidence type="ECO:0000313" key="1">
    <source>
        <dbReference type="EMBL" id="KAH7841659.1"/>
    </source>
</evidence>
<comment type="caution">
    <text evidence="1">The sequence shown here is derived from an EMBL/GenBank/DDBJ whole genome shotgun (WGS) entry which is preliminary data.</text>
</comment>
<accession>A0ACB7XLG3</accession>